<dbReference type="PANTHER" id="PTHR13780:SF122">
    <property type="entry name" value="5'-AMP-ACTIVATED PROTEIN KINASE SUBUNIT GAMMA-2"/>
    <property type="match status" value="1"/>
</dbReference>
<keyword evidence="2" id="KW-0444">Lipid biosynthesis</keyword>
<feature type="compositionally biased region" description="Basic and acidic residues" evidence="13">
    <location>
        <begin position="128"/>
        <end position="140"/>
    </location>
</feature>
<feature type="domain" description="CBS" evidence="14">
    <location>
        <begin position="207"/>
        <end position="267"/>
    </location>
</feature>
<evidence type="ECO:0000256" key="5">
    <source>
        <dbReference type="ARBA" id="ARBA00022741"/>
    </source>
</evidence>
<evidence type="ECO:0000256" key="6">
    <source>
        <dbReference type="ARBA" id="ARBA00022840"/>
    </source>
</evidence>
<feature type="region of interest" description="Disordered" evidence="13">
    <location>
        <begin position="52"/>
        <end position="162"/>
    </location>
</feature>
<dbReference type="GO" id="GO:0016208">
    <property type="term" value="F:AMP binding"/>
    <property type="evidence" value="ECO:0007669"/>
    <property type="project" value="TreeGrafter"/>
</dbReference>
<keyword evidence="10" id="KW-0325">Glycoprotein</keyword>
<keyword evidence="4" id="KW-0677">Repeat</keyword>
<evidence type="ECO:0000256" key="2">
    <source>
        <dbReference type="ARBA" id="ARBA00022516"/>
    </source>
</evidence>
<accession>A0A8B9L9T9</accession>
<keyword evidence="7" id="KW-0443">Lipid metabolism</keyword>
<evidence type="ECO:0000256" key="10">
    <source>
        <dbReference type="ARBA" id="ARBA00023180"/>
    </source>
</evidence>
<dbReference type="PROSITE" id="PS51371">
    <property type="entry name" value="CBS"/>
    <property type="match status" value="4"/>
</dbReference>
<dbReference type="PANTHER" id="PTHR13780">
    <property type="entry name" value="AMP-ACTIVATED PROTEIN KINASE, GAMMA REGULATORY SUBUNIT"/>
    <property type="match status" value="1"/>
</dbReference>
<feature type="compositionally biased region" description="Low complexity" evidence="13">
    <location>
        <begin position="81"/>
        <end position="109"/>
    </location>
</feature>
<dbReference type="Ensembl" id="ENSAMXT00005053368.1">
    <property type="protein sequence ID" value="ENSAMXP00005049217.1"/>
    <property type="gene ID" value="ENSAMXG00005021134.1"/>
</dbReference>
<keyword evidence="6" id="KW-0067">ATP-binding</keyword>
<dbReference type="FunFam" id="3.10.580.10:FF:000004">
    <property type="entry name" value="Protein kinase AMP-activated non-catalytic subunit gamma 2"/>
    <property type="match status" value="1"/>
</dbReference>
<evidence type="ECO:0000256" key="12">
    <source>
        <dbReference type="PROSITE-ProRule" id="PRU00703"/>
    </source>
</evidence>
<dbReference type="InterPro" id="IPR050511">
    <property type="entry name" value="AMPK_gamma/SDS23_families"/>
</dbReference>
<evidence type="ECO:0000256" key="13">
    <source>
        <dbReference type="SAM" id="MobiDB-lite"/>
    </source>
</evidence>
<comment type="subunit">
    <text evidence="11">AMPK is a heterotrimer of an alpha catalytic subunit (PRKAA1 or PRKAA2), a beta (PRKAB1 or PRKAB2) and a gamma non-catalytic subunits (PRKAG1, PRKAG2 or PRKAG3). Interacts with FNIP1 and FNIP2.</text>
</comment>
<keyword evidence="9" id="KW-0275">Fatty acid biosynthesis</keyword>
<reference evidence="15" key="1">
    <citation type="submission" date="2025-08" db="UniProtKB">
        <authorList>
            <consortium name="Ensembl"/>
        </authorList>
    </citation>
    <scope>IDENTIFICATION</scope>
</reference>
<feature type="compositionally biased region" description="Low complexity" evidence="13">
    <location>
        <begin position="52"/>
        <end position="73"/>
    </location>
</feature>
<evidence type="ECO:0000256" key="11">
    <source>
        <dbReference type="ARBA" id="ARBA00025878"/>
    </source>
</evidence>
<keyword evidence="3" id="KW-0597">Phosphoprotein</keyword>
<evidence type="ECO:0000259" key="14">
    <source>
        <dbReference type="PROSITE" id="PS51371"/>
    </source>
</evidence>
<comment type="similarity">
    <text evidence="1">Belongs to the 5'-AMP-activated protein kinase gamma subunit family.</text>
</comment>
<dbReference type="GO" id="GO:0031588">
    <property type="term" value="C:nucleotide-activated protein kinase complex"/>
    <property type="evidence" value="ECO:0007669"/>
    <property type="project" value="TreeGrafter"/>
</dbReference>
<dbReference type="SMART" id="SM00116">
    <property type="entry name" value="CBS"/>
    <property type="match status" value="4"/>
</dbReference>
<evidence type="ECO:0000256" key="3">
    <source>
        <dbReference type="ARBA" id="ARBA00022553"/>
    </source>
</evidence>
<dbReference type="GO" id="GO:0005829">
    <property type="term" value="C:cytosol"/>
    <property type="evidence" value="ECO:0007669"/>
    <property type="project" value="UniProtKB-ARBA"/>
</dbReference>
<keyword evidence="5" id="KW-0547">Nucleotide-binding</keyword>
<protein>
    <submittedName>
        <fullName evidence="15">Protein kinase AMP-activated non-catalytic subunit gamma 2</fullName>
    </submittedName>
</protein>
<dbReference type="AlphaFoldDB" id="A0A8B9L9T9"/>
<evidence type="ECO:0000256" key="7">
    <source>
        <dbReference type="ARBA" id="ARBA00023098"/>
    </source>
</evidence>
<feature type="domain" description="CBS" evidence="14">
    <location>
        <begin position="431"/>
        <end position="495"/>
    </location>
</feature>
<dbReference type="InterPro" id="IPR046342">
    <property type="entry name" value="CBS_dom_sf"/>
</dbReference>
<name>A0A8B9L9T9_ASTMX</name>
<dbReference type="CDD" id="cd04641">
    <property type="entry name" value="CBS_euAMPK_gamma-like_repeat2"/>
    <property type="match status" value="1"/>
</dbReference>
<evidence type="ECO:0000256" key="9">
    <source>
        <dbReference type="ARBA" id="ARBA00023160"/>
    </source>
</evidence>
<proteinExistence type="inferred from homology"/>
<feature type="compositionally biased region" description="Polar residues" evidence="13">
    <location>
        <begin position="141"/>
        <end position="156"/>
    </location>
</feature>
<feature type="domain" description="CBS" evidence="14">
    <location>
        <begin position="289"/>
        <end position="349"/>
    </location>
</feature>
<dbReference type="GO" id="GO:0006633">
    <property type="term" value="P:fatty acid biosynthetic process"/>
    <property type="evidence" value="ECO:0007669"/>
    <property type="project" value="UniProtKB-KW"/>
</dbReference>
<dbReference type="GO" id="GO:0005634">
    <property type="term" value="C:nucleus"/>
    <property type="evidence" value="ECO:0007669"/>
    <property type="project" value="TreeGrafter"/>
</dbReference>
<dbReference type="InterPro" id="IPR000644">
    <property type="entry name" value="CBS_dom"/>
</dbReference>
<sequence>RSSTETKIVNNRCVKNIYMDRLIVYNLLLYFVYILQGEVSCHSASPTKSFFSRGPFSRPSSPMSAPARSRNSPGSPKTIFPYPSQQDSSPRSPRRLNSSTRKASSLSSPPTTPTQAIKQPPPFPLEVSRSDPEQPEERLRSLSSPLDTGQRFSLPSTKPPQIPSSTLISTSRLIGLIVLCFSTAVEESESDIYMRFMKSHKCYDIVPTSSKLVVFDTTLQVKKAFFALVANGVRAAPLWETKKQSFVGMLTITDFINILHRYYKSPMVQIYELEEHKIETWRELYLQETFKPLVNISPDASIFDAVYSLIKNKIHRLPVIDPVSGNALYILTHKRILKFLQLFVCEMPKPAFMKQTLEELGIGTYSNIAFIHPDTPIIKALSIFVERRVSALPVVDESGKVVDIYSKFDVINLAAEKTYNNLDISVTQALMHRSQYFEGVMKCNRLETLETIVDRIVKAEVHRLVVVDENACIVGIVSLSDILQALVLTPAGIDALHC</sequence>
<dbReference type="Gene3D" id="3.10.580.10">
    <property type="entry name" value="CBS-domain"/>
    <property type="match status" value="2"/>
</dbReference>
<keyword evidence="9" id="KW-0276">Fatty acid metabolism</keyword>
<evidence type="ECO:0000256" key="1">
    <source>
        <dbReference type="ARBA" id="ARBA00006750"/>
    </source>
</evidence>
<dbReference type="Pfam" id="PF00571">
    <property type="entry name" value="CBS"/>
    <property type="match status" value="4"/>
</dbReference>
<evidence type="ECO:0000256" key="4">
    <source>
        <dbReference type="ARBA" id="ARBA00022737"/>
    </source>
</evidence>
<dbReference type="GO" id="GO:0019901">
    <property type="term" value="F:protein kinase binding"/>
    <property type="evidence" value="ECO:0007669"/>
    <property type="project" value="TreeGrafter"/>
</dbReference>
<evidence type="ECO:0000313" key="16">
    <source>
        <dbReference type="Proteomes" id="UP000694621"/>
    </source>
</evidence>
<organism evidence="15 16">
    <name type="scientific">Astyanax mexicanus</name>
    <name type="common">Blind cave fish</name>
    <name type="synonym">Astyanax fasciatus mexicanus</name>
    <dbReference type="NCBI Taxonomy" id="7994"/>
    <lineage>
        <taxon>Eukaryota</taxon>
        <taxon>Metazoa</taxon>
        <taxon>Chordata</taxon>
        <taxon>Craniata</taxon>
        <taxon>Vertebrata</taxon>
        <taxon>Euteleostomi</taxon>
        <taxon>Actinopterygii</taxon>
        <taxon>Neopterygii</taxon>
        <taxon>Teleostei</taxon>
        <taxon>Ostariophysi</taxon>
        <taxon>Characiformes</taxon>
        <taxon>Characoidei</taxon>
        <taxon>Acestrorhamphidae</taxon>
        <taxon>Acestrorhamphinae</taxon>
        <taxon>Astyanax</taxon>
    </lineage>
</organism>
<dbReference type="SUPFAM" id="SSF54631">
    <property type="entry name" value="CBS-domain pair"/>
    <property type="match status" value="2"/>
</dbReference>
<evidence type="ECO:0000256" key="8">
    <source>
        <dbReference type="ARBA" id="ARBA00023122"/>
    </source>
</evidence>
<dbReference type="GO" id="GO:0019887">
    <property type="term" value="F:protein kinase regulator activity"/>
    <property type="evidence" value="ECO:0007669"/>
    <property type="project" value="TreeGrafter"/>
</dbReference>
<dbReference type="CDD" id="cd04618">
    <property type="entry name" value="CBS_euAMPK_gamma-like_repeat1"/>
    <property type="match status" value="1"/>
</dbReference>
<evidence type="ECO:0000313" key="15">
    <source>
        <dbReference type="Ensembl" id="ENSAMXP00005049217.1"/>
    </source>
</evidence>
<dbReference type="FunFam" id="3.10.580.10:FF:000003">
    <property type="entry name" value="Protein kinase AMP-activated non-catalytic subunit gamma 1"/>
    <property type="match status" value="1"/>
</dbReference>
<feature type="domain" description="CBS" evidence="14">
    <location>
        <begin position="362"/>
        <end position="424"/>
    </location>
</feature>
<dbReference type="Proteomes" id="UP000694621">
    <property type="component" value="Unplaced"/>
</dbReference>
<dbReference type="GO" id="GO:0005524">
    <property type="term" value="F:ATP binding"/>
    <property type="evidence" value="ECO:0007669"/>
    <property type="project" value="UniProtKB-KW"/>
</dbReference>
<keyword evidence="8 12" id="KW-0129">CBS domain</keyword>